<dbReference type="Proteomes" id="UP000269097">
    <property type="component" value="Chromosome"/>
</dbReference>
<feature type="domain" description="Oligoribonuclease NrnB C-terminal" evidence="1">
    <location>
        <begin position="328"/>
        <end position="398"/>
    </location>
</feature>
<dbReference type="EMBL" id="CP033433">
    <property type="protein sequence ID" value="AYQ72281.1"/>
    <property type="molecule type" value="Genomic_DNA"/>
</dbReference>
<gene>
    <name evidence="2" type="ORF">EAV92_06680</name>
</gene>
<dbReference type="RefSeq" id="WP_123040341.1">
    <property type="nucleotide sequence ID" value="NZ_CP033433.1"/>
</dbReference>
<evidence type="ECO:0000313" key="2">
    <source>
        <dbReference type="EMBL" id="AYQ72281.1"/>
    </source>
</evidence>
<proteinExistence type="predicted"/>
<protein>
    <submittedName>
        <fullName evidence="2">Oligoribonuclease</fullName>
    </submittedName>
</protein>
<dbReference type="PANTHER" id="PTHR42146">
    <property type="entry name" value="3',5'-CYCLIC-NUCLEOTIDE PHOSPHODIESTERASE"/>
    <property type="match status" value="1"/>
</dbReference>
<dbReference type="PANTHER" id="PTHR42146:SF1">
    <property type="entry name" value="OLIGORIBONUCLEASE NRNB"/>
    <property type="match status" value="1"/>
</dbReference>
<name>A0A3G3JWQ4_9BACL</name>
<sequence>MFFLFTHNDLDGVSCGILARLAFGDNAEVRYNSVEGLNREVERFLERKSKGKRRKDDCLMITDLMVNDANAERLSEFVRSGAKVKLIDHHKSALELNRYAWADVTVAYEDGRLASATSLMYDYLQREGWIRATESLNQYVEWVRQYDTWEWEALGNPKAKQLNDLFFMWSIDEFEDQMLERLKADGGFAFTEFEEKLLGLEQEKIERYVRRKKRELVQTFIADRCVGIVHAELYHSELSSELGRENAHLDYIAILNMGGRKMSLRTIHDNVDVSEIAGGFGGGGHAKASGCPLTEEAYASYVDSVFGIDPVRPDAPRNRFNLKGSEYGNLYDNREAEQFYLFTCGDLWRIDRNGETQNETFPTFEEAESFIKREYQASLVRDELFVKYLMEHMLITKKELEHALEDIVK</sequence>
<dbReference type="Gene3D" id="3.10.310.30">
    <property type="match status" value="1"/>
</dbReference>
<dbReference type="InterPro" id="IPR038763">
    <property type="entry name" value="DHH_sf"/>
</dbReference>
<dbReference type="Pfam" id="PF26386">
    <property type="entry name" value="NrnB_C"/>
    <property type="match status" value="1"/>
</dbReference>
<dbReference type="Gene3D" id="3.90.1640.10">
    <property type="entry name" value="inorganic pyrophosphatase (n-terminal core)"/>
    <property type="match status" value="1"/>
</dbReference>
<dbReference type="InterPro" id="IPR052968">
    <property type="entry name" value="Nucleotide_metab_enz"/>
</dbReference>
<dbReference type="AlphaFoldDB" id="A0A3G3JWQ4"/>
<evidence type="ECO:0000259" key="1">
    <source>
        <dbReference type="Pfam" id="PF26386"/>
    </source>
</evidence>
<keyword evidence="3" id="KW-1185">Reference proteome</keyword>
<dbReference type="SUPFAM" id="SSF64182">
    <property type="entry name" value="DHH phosphoesterases"/>
    <property type="match status" value="1"/>
</dbReference>
<reference evidence="2 3" key="1">
    <citation type="submission" date="2018-10" db="EMBL/GenBank/DDBJ databases">
        <title>Genome Sequence of Cohnella sp.</title>
        <authorList>
            <person name="Srinivasan S."/>
            <person name="Kim M.K."/>
        </authorList>
    </citation>
    <scope>NUCLEOTIDE SEQUENCE [LARGE SCALE GENOMIC DNA]</scope>
    <source>
        <strain evidence="2 3">18JY8-7</strain>
    </source>
</reference>
<evidence type="ECO:0000313" key="3">
    <source>
        <dbReference type="Proteomes" id="UP000269097"/>
    </source>
</evidence>
<dbReference type="KEGG" id="coh:EAV92_06680"/>
<organism evidence="2 3">
    <name type="scientific">Cohnella candidum</name>
    <dbReference type="NCBI Taxonomy" id="2674991"/>
    <lineage>
        <taxon>Bacteria</taxon>
        <taxon>Bacillati</taxon>
        <taxon>Bacillota</taxon>
        <taxon>Bacilli</taxon>
        <taxon>Bacillales</taxon>
        <taxon>Paenibacillaceae</taxon>
        <taxon>Cohnella</taxon>
    </lineage>
</organism>
<accession>A0A3G3JWQ4</accession>
<dbReference type="InterPro" id="IPR058608">
    <property type="entry name" value="NrnB_C"/>
</dbReference>